<evidence type="ECO:0000256" key="1">
    <source>
        <dbReference type="SAM" id="MobiDB-lite"/>
    </source>
</evidence>
<organism evidence="2 3">
    <name type="scientific">Pleurodeles waltl</name>
    <name type="common">Iberian ribbed newt</name>
    <dbReference type="NCBI Taxonomy" id="8319"/>
    <lineage>
        <taxon>Eukaryota</taxon>
        <taxon>Metazoa</taxon>
        <taxon>Chordata</taxon>
        <taxon>Craniata</taxon>
        <taxon>Vertebrata</taxon>
        <taxon>Euteleostomi</taxon>
        <taxon>Amphibia</taxon>
        <taxon>Batrachia</taxon>
        <taxon>Caudata</taxon>
        <taxon>Salamandroidea</taxon>
        <taxon>Salamandridae</taxon>
        <taxon>Pleurodelinae</taxon>
        <taxon>Pleurodeles</taxon>
    </lineage>
</organism>
<evidence type="ECO:0000313" key="2">
    <source>
        <dbReference type="EMBL" id="KAJ1135935.1"/>
    </source>
</evidence>
<sequence length="145" mass="15902">MVGAGPTARGTGRLLLNQPSDLGQRAALEQVGPGPVHRRCRRPAGDSTGAVTGEAAEQRGVPPSSSGDWWRSWTRHSVPGERQPLGRRDLEPMDCWGGWPLEVPTDARNKERLRGEVPRHVERRLVVVGPFAVSEVTRGRIFEKA</sequence>
<feature type="region of interest" description="Disordered" evidence="1">
    <location>
        <begin position="1"/>
        <end position="93"/>
    </location>
</feature>
<dbReference type="AlphaFoldDB" id="A0AAV7QCP2"/>
<protein>
    <submittedName>
        <fullName evidence="2">Uncharacterized protein</fullName>
    </submittedName>
</protein>
<reference evidence="2" key="1">
    <citation type="journal article" date="2022" name="bioRxiv">
        <title>Sequencing and chromosome-scale assembly of the giantPleurodeles waltlgenome.</title>
        <authorList>
            <person name="Brown T."/>
            <person name="Elewa A."/>
            <person name="Iarovenko S."/>
            <person name="Subramanian E."/>
            <person name="Araus A.J."/>
            <person name="Petzold A."/>
            <person name="Susuki M."/>
            <person name="Suzuki K.-i.T."/>
            <person name="Hayashi T."/>
            <person name="Toyoda A."/>
            <person name="Oliveira C."/>
            <person name="Osipova E."/>
            <person name="Leigh N.D."/>
            <person name="Simon A."/>
            <person name="Yun M.H."/>
        </authorList>
    </citation>
    <scope>NUCLEOTIDE SEQUENCE</scope>
    <source>
        <strain evidence="2">20211129_DDA</strain>
        <tissue evidence="2">Liver</tissue>
    </source>
</reference>
<dbReference type="EMBL" id="JANPWB010000010">
    <property type="protein sequence ID" value="KAJ1135935.1"/>
    <property type="molecule type" value="Genomic_DNA"/>
</dbReference>
<proteinExistence type="predicted"/>
<gene>
    <name evidence="2" type="ORF">NDU88_002364</name>
</gene>
<accession>A0AAV7QCP2</accession>
<keyword evidence="3" id="KW-1185">Reference proteome</keyword>
<name>A0AAV7QCP2_PLEWA</name>
<dbReference type="Proteomes" id="UP001066276">
    <property type="component" value="Chromosome 6"/>
</dbReference>
<evidence type="ECO:0000313" key="3">
    <source>
        <dbReference type="Proteomes" id="UP001066276"/>
    </source>
</evidence>
<comment type="caution">
    <text evidence="2">The sequence shown here is derived from an EMBL/GenBank/DDBJ whole genome shotgun (WGS) entry which is preliminary data.</text>
</comment>